<dbReference type="InterPro" id="IPR027470">
    <property type="entry name" value="Cation_efflux_CTD"/>
</dbReference>
<keyword evidence="3" id="KW-0813">Transport</keyword>
<keyword evidence="5 8" id="KW-1133">Transmembrane helix</keyword>
<keyword evidence="7 8" id="KW-0472">Membrane</keyword>
<feature type="transmembrane region" description="Helical" evidence="8">
    <location>
        <begin position="105"/>
        <end position="126"/>
    </location>
</feature>
<protein>
    <submittedName>
        <fullName evidence="11">Cation diffusion facilitator family transporter</fullName>
    </submittedName>
</protein>
<evidence type="ECO:0000259" key="9">
    <source>
        <dbReference type="Pfam" id="PF01545"/>
    </source>
</evidence>
<name>D7WD88_9CORY</name>
<feature type="transmembrane region" description="Helical" evidence="8">
    <location>
        <begin position="74"/>
        <end position="93"/>
    </location>
</feature>
<dbReference type="PANTHER" id="PTHR11562:SF17">
    <property type="entry name" value="RE54080P-RELATED"/>
    <property type="match status" value="1"/>
</dbReference>
<proteinExistence type="inferred from homology"/>
<evidence type="ECO:0000256" key="1">
    <source>
        <dbReference type="ARBA" id="ARBA00004141"/>
    </source>
</evidence>
<dbReference type="Pfam" id="PF16916">
    <property type="entry name" value="ZT_dimer"/>
    <property type="match status" value="1"/>
</dbReference>
<dbReference type="OrthoDB" id="9809646at2"/>
<dbReference type="SUPFAM" id="SSF161111">
    <property type="entry name" value="Cation efflux protein transmembrane domain-like"/>
    <property type="match status" value="1"/>
</dbReference>
<reference evidence="11" key="1">
    <citation type="submission" date="2010-06" db="EMBL/GenBank/DDBJ databases">
        <authorList>
            <person name="Muzny D."/>
            <person name="Qin X."/>
            <person name="Buhay C."/>
            <person name="Dugan-Rocha S."/>
            <person name="Ding Y."/>
            <person name="Chen G."/>
            <person name="Hawes A."/>
            <person name="Holder M."/>
            <person name="Jhangiani S."/>
            <person name="Johnson A."/>
            <person name="Khan Z."/>
            <person name="Li Z."/>
            <person name="Liu W."/>
            <person name="Liu X."/>
            <person name="Perez L."/>
            <person name="Shen H."/>
            <person name="Wang Q."/>
            <person name="Watt J."/>
            <person name="Xi L."/>
            <person name="Xin Y."/>
            <person name="Zhou J."/>
            <person name="Deng J."/>
            <person name="Jiang H."/>
            <person name="Liu Y."/>
            <person name="Qu J."/>
            <person name="Song X.-Z."/>
            <person name="Zhang L."/>
            <person name="Villasana D."/>
            <person name="Johnson A."/>
            <person name="Liu J."/>
            <person name="Liyanage D."/>
            <person name="Lorensuhewa L."/>
            <person name="Robinson T."/>
            <person name="Song A."/>
            <person name="Song B.-B."/>
            <person name="Dinh H."/>
            <person name="Thornton R."/>
            <person name="Coyle M."/>
            <person name="Francisco L."/>
            <person name="Jackson L."/>
            <person name="Javaid M."/>
            <person name="Korchina V."/>
            <person name="Kovar C."/>
            <person name="Mata R."/>
            <person name="Mathew T."/>
            <person name="Ngo R."/>
            <person name="Nguyen L."/>
            <person name="Nguyen N."/>
            <person name="Okwuonu G."/>
            <person name="Ongeri F."/>
            <person name="Pham C."/>
            <person name="Simmons D."/>
            <person name="Wilczek-Boney K."/>
            <person name="Hale W."/>
            <person name="Jakkamsetti A."/>
            <person name="Pham P."/>
            <person name="Ruth R."/>
            <person name="San Lucas F."/>
            <person name="Warren J."/>
            <person name="Zhang J."/>
            <person name="Zhao Z."/>
            <person name="Zhou C."/>
            <person name="Zhu D."/>
            <person name="Lee S."/>
            <person name="Bess C."/>
            <person name="Blankenburg K."/>
            <person name="Forbes L."/>
            <person name="Fu Q."/>
            <person name="Gubbala S."/>
            <person name="Hirani K."/>
            <person name="Jayaseelan J.C."/>
            <person name="Lara F."/>
            <person name="Munidasa M."/>
            <person name="Palculict T."/>
            <person name="Patil S."/>
            <person name="Pu L.-L."/>
            <person name="Saada N."/>
            <person name="Tang L."/>
            <person name="Weissenberger G."/>
            <person name="Zhu Y."/>
            <person name="Hemphill L."/>
            <person name="Shang Y."/>
            <person name="Youmans B."/>
            <person name="Ayvaz T."/>
            <person name="Ross M."/>
            <person name="Santibanez J."/>
            <person name="Aqrawi P."/>
            <person name="Gross S."/>
            <person name="Joshi V."/>
            <person name="Fowler G."/>
            <person name="Nazareth L."/>
            <person name="Reid J."/>
            <person name="Worley K."/>
            <person name="Petrosino J."/>
            <person name="Highlander S."/>
            <person name="Gibbs R."/>
        </authorList>
    </citation>
    <scope>NUCLEOTIDE SEQUENCE [LARGE SCALE GENOMIC DNA]</scope>
    <source>
        <strain evidence="11">ATCC 33030</strain>
    </source>
</reference>
<sequence length="287" mass="30368">MWALAVALGITAIVFLAELAGGWLSGSMALLADAMHMLSDATGLIIALIAVLIGRRKVSAYATFGYRRVEVLAAALNAVTVVVISIGIVVGAVRRLGSGEEVHTATMITVAFVGLVANILSAAVLYSQRKHSINVEGAFLHVMVDLLGSVAVIVAGLVIAFTGFQAADVIASLLIAGMVLPRAWELLKTSISVLLERVPAHIDPAEVEAALLSIDHVEGIHDLHLWSMSGNNVLCTVHLITRGDQGVLLDRAQARLREFGIDHATIQLEGPEHSAHEVFCAPHEHAQ</sequence>
<evidence type="ECO:0000313" key="11">
    <source>
        <dbReference type="EMBL" id="EFK54119.1"/>
    </source>
</evidence>
<feature type="transmembrane region" description="Helical" evidence="8">
    <location>
        <begin position="138"/>
        <end position="163"/>
    </location>
</feature>
<comment type="caution">
    <text evidence="11">The sequence shown here is derived from an EMBL/GenBank/DDBJ whole genome shotgun (WGS) entry which is preliminary data.</text>
</comment>
<dbReference type="HOGENOM" id="CLU_013430_0_0_11"/>
<feature type="domain" description="Cation efflux protein transmembrane" evidence="9">
    <location>
        <begin position="5"/>
        <end position="195"/>
    </location>
</feature>
<dbReference type="GO" id="GO:0005385">
    <property type="term" value="F:zinc ion transmembrane transporter activity"/>
    <property type="evidence" value="ECO:0007669"/>
    <property type="project" value="TreeGrafter"/>
</dbReference>
<keyword evidence="4 8" id="KW-0812">Transmembrane</keyword>
<dbReference type="Gene3D" id="1.20.1510.10">
    <property type="entry name" value="Cation efflux protein transmembrane domain"/>
    <property type="match status" value="1"/>
</dbReference>
<evidence type="ECO:0000256" key="4">
    <source>
        <dbReference type="ARBA" id="ARBA00022692"/>
    </source>
</evidence>
<keyword evidence="6" id="KW-0406">Ion transport</keyword>
<dbReference type="InterPro" id="IPR002524">
    <property type="entry name" value="Cation_efflux"/>
</dbReference>
<dbReference type="PANTHER" id="PTHR11562">
    <property type="entry name" value="CATION EFFLUX PROTEIN/ ZINC TRANSPORTER"/>
    <property type="match status" value="1"/>
</dbReference>
<dbReference type="InterPro" id="IPR036837">
    <property type="entry name" value="Cation_efflux_CTD_sf"/>
</dbReference>
<dbReference type="GO" id="GO:0005886">
    <property type="term" value="C:plasma membrane"/>
    <property type="evidence" value="ECO:0007669"/>
    <property type="project" value="TreeGrafter"/>
</dbReference>
<dbReference type="RefSeq" id="WP_005290428.1">
    <property type="nucleotide sequence ID" value="NZ_CM000961.1"/>
</dbReference>
<dbReference type="Pfam" id="PF01545">
    <property type="entry name" value="Cation_efflux"/>
    <property type="match status" value="1"/>
</dbReference>
<evidence type="ECO:0000256" key="8">
    <source>
        <dbReference type="SAM" id="Phobius"/>
    </source>
</evidence>
<feature type="domain" description="Cation efflux protein cytoplasmic" evidence="10">
    <location>
        <begin position="201"/>
        <end position="269"/>
    </location>
</feature>
<comment type="subcellular location">
    <subcellularLocation>
        <location evidence="1">Membrane</location>
        <topology evidence="1">Multi-pass membrane protein</topology>
    </subcellularLocation>
</comment>
<dbReference type="Proteomes" id="UP000004208">
    <property type="component" value="Unassembled WGS sequence"/>
</dbReference>
<evidence type="ECO:0000256" key="7">
    <source>
        <dbReference type="ARBA" id="ARBA00023136"/>
    </source>
</evidence>
<dbReference type="InterPro" id="IPR050681">
    <property type="entry name" value="CDF/SLC30A"/>
</dbReference>
<evidence type="ECO:0000256" key="6">
    <source>
        <dbReference type="ARBA" id="ARBA00023065"/>
    </source>
</evidence>
<evidence type="ECO:0000256" key="3">
    <source>
        <dbReference type="ARBA" id="ARBA00022448"/>
    </source>
</evidence>
<gene>
    <name evidence="11" type="ORF">HMPREF0291_11776</name>
</gene>
<dbReference type="EMBL" id="ACLJ02000003">
    <property type="protein sequence ID" value="EFK54119.1"/>
    <property type="molecule type" value="Genomic_DNA"/>
</dbReference>
<feature type="transmembrane region" description="Helical" evidence="8">
    <location>
        <begin position="35"/>
        <end position="53"/>
    </location>
</feature>
<comment type="similarity">
    <text evidence="2">Belongs to the cation diffusion facilitator (CDF) transporter (TC 2.A.4) family. SLC30A subfamily.</text>
</comment>
<dbReference type="eggNOG" id="COG1230">
    <property type="taxonomic scope" value="Bacteria"/>
</dbReference>
<keyword evidence="12" id="KW-1185">Reference proteome</keyword>
<evidence type="ECO:0000256" key="5">
    <source>
        <dbReference type="ARBA" id="ARBA00022989"/>
    </source>
</evidence>
<accession>D7WD88</accession>
<dbReference type="SUPFAM" id="SSF160240">
    <property type="entry name" value="Cation efflux protein cytoplasmic domain-like"/>
    <property type="match status" value="1"/>
</dbReference>
<evidence type="ECO:0000256" key="2">
    <source>
        <dbReference type="ARBA" id="ARBA00008873"/>
    </source>
</evidence>
<dbReference type="InterPro" id="IPR058533">
    <property type="entry name" value="Cation_efflux_TM"/>
</dbReference>
<dbReference type="NCBIfam" id="TIGR01297">
    <property type="entry name" value="CDF"/>
    <property type="match status" value="1"/>
</dbReference>
<organism evidence="11 12">
    <name type="scientific">Corynebacterium genitalium ATCC 33030</name>
    <dbReference type="NCBI Taxonomy" id="585529"/>
    <lineage>
        <taxon>Bacteria</taxon>
        <taxon>Bacillati</taxon>
        <taxon>Actinomycetota</taxon>
        <taxon>Actinomycetes</taxon>
        <taxon>Mycobacteriales</taxon>
        <taxon>Corynebacteriaceae</taxon>
        <taxon>Corynebacterium</taxon>
    </lineage>
</organism>
<evidence type="ECO:0000259" key="10">
    <source>
        <dbReference type="Pfam" id="PF16916"/>
    </source>
</evidence>
<evidence type="ECO:0000313" key="12">
    <source>
        <dbReference type="Proteomes" id="UP000004208"/>
    </source>
</evidence>
<dbReference type="STRING" id="585529.HMPREF0291_11776"/>
<dbReference type="InterPro" id="IPR027469">
    <property type="entry name" value="Cation_efflux_TMD_sf"/>
</dbReference>
<dbReference type="AlphaFoldDB" id="D7WD88"/>